<keyword evidence="2" id="KW-1185">Reference proteome</keyword>
<proteinExistence type="predicted"/>
<accession>A0AA38HHT2</accession>
<organism evidence="1 2">
    <name type="scientific">Zophobas morio</name>
    <dbReference type="NCBI Taxonomy" id="2755281"/>
    <lineage>
        <taxon>Eukaryota</taxon>
        <taxon>Metazoa</taxon>
        <taxon>Ecdysozoa</taxon>
        <taxon>Arthropoda</taxon>
        <taxon>Hexapoda</taxon>
        <taxon>Insecta</taxon>
        <taxon>Pterygota</taxon>
        <taxon>Neoptera</taxon>
        <taxon>Endopterygota</taxon>
        <taxon>Coleoptera</taxon>
        <taxon>Polyphaga</taxon>
        <taxon>Cucujiformia</taxon>
        <taxon>Tenebrionidae</taxon>
        <taxon>Zophobas</taxon>
    </lineage>
</organism>
<comment type="caution">
    <text evidence="1">The sequence shown here is derived from an EMBL/GenBank/DDBJ whole genome shotgun (WGS) entry which is preliminary data.</text>
</comment>
<dbReference type="AlphaFoldDB" id="A0AA38HHT2"/>
<dbReference type="Proteomes" id="UP001168821">
    <property type="component" value="Unassembled WGS sequence"/>
</dbReference>
<dbReference type="EMBL" id="JALNTZ010003999">
    <property type="protein sequence ID" value="KAJ3615620.1"/>
    <property type="molecule type" value="Genomic_DNA"/>
</dbReference>
<gene>
    <name evidence="1" type="ORF">Zmor_012422</name>
</gene>
<protein>
    <submittedName>
        <fullName evidence="1">Uncharacterized protein</fullName>
    </submittedName>
</protein>
<name>A0AA38HHT2_9CUCU</name>
<reference evidence="1" key="1">
    <citation type="journal article" date="2023" name="G3 (Bethesda)">
        <title>Whole genome assemblies of Zophobas morio and Tenebrio molitor.</title>
        <authorList>
            <person name="Kaur S."/>
            <person name="Stinson S.A."/>
            <person name="diCenzo G.C."/>
        </authorList>
    </citation>
    <scope>NUCLEOTIDE SEQUENCE</scope>
    <source>
        <strain evidence="1">QUZm001</strain>
    </source>
</reference>
<evidence type="ECO:0000313" key="1">
    <source>
        <dbReference type="EMBL" id="KAJ3615620.1"/>
    </source>
</evidence>
<evidence type="ECO:0000313" key="2">
    <source>
        <dbReference type="Proteomes" id="UP001168821"/>
    </source>
</evidence>
<sequence>MYCVKRSFTLSGLEKKVVGKRQSFTHSAVDDCLRDYSELGGCQQYRQVHVRYLEDCRRPVWLPRETPGRKVRRGSPTVKVVSFEDLQGALPEQTSMKVQYAVQGPP</sequence>